<dbReference type="SUPFAM" id="SSF53474">
    <property type="entry name" value="alpha/beta-Hydrolases"/>
    <property type="match status" value="1"/>
</dbReference>
<comment type="catalytic activity">
    <reaction evidence="4">
        <text>a monoacylglycerol + H2O = glycerol + a fatty acid + H(+)</text>
        <dbReference type="Rhea" id="RHEA:15245"/>
        <dbReference type="ChEBI" id="CHEBI:15377"/>
        <dbReference type="ChEBI" id="CHEBI:15378"/>
        <dbReference type="ChEBI" id="CHEBI:17408"/>
        <dbReference type="ChEBI" id="CHEBI:17754"/>
        <dbReference type="ChEBI" id="CHEBI:28868"/>
    </reaction>
</comment>
<dbReference type="EMBL" id="JAACJK010000175">
    <property type="protein sequence ID" value="KAF5319025.1"/>
    <property type="molecule type" value="Genomic_DNA"/>
</dbReference>
<sequence>MFATLFLFAQLATVAFAAPAPVLEARQSVTTLSASQVSAYKPYTNYAAAAYCAPAKTLAWNCGSKCTANSGFTTIASGGDGSSTQYWYVGYDATLKTIIVGFQGTDASKILPVITDVNFDLKSLRADLFPGVSSSVQTHDGFGDAQANSAAAVLAAVKTGISKYSATKVTLTGHSLGGAIAIISTAHLSVNLPSTISLRTITYGSPRVGNQEFVDFVNARSVMNRIDNQDDIVPILPGRFLGFAHTEGEIHILDSNAWANCPGQDNTDSQCTIGYVPNVFSGDTGDHDGPYDGVTMGC</sequence>
<name>A0A8H5B912_9AGAR</name>
<organism evidence="7 8">
    <name type="scientific">Ephemerocybe angulata</name>
    <dbReference type="NCBI Taxonomy" id="980116"/>
    <lineage>
        <taxon>Eukaryota</taxon>
        <taxon>Fungi</taxon>
        <taxon>Dikarya</taxon>
        <taxon>Basidiomycota</taxon>
        <taxon>Agaricomycotina</taxon>
        <taxon>Agaricomycetes</taxon>
        <taxon>Agaricomycetidae</taxon>
        <taxon>Agaricales</taxon>
        <taxon>Agaricineae</taxon>
        <taxon>Psathyrellaceae</taxon>
        <taxon>Ephemerocybe</taxon>
    </lineage>
</organism>
<evidence type="ECO:0000256" key="5">
    <source>
        <dbReference type="SAM" id="SignalP"/>
    </source>
</evidence>
<keyword evidence="1" id="KW-1015">Disulfide bond</keyword>
<evidence type="ECO:0000256" key="3">
    <source>
        <dbReference type="ARBA" id="ARBA00047591"/>
    </source>
</evidence>
<comment type="similarity">
    <text evidence="2">Belongs to the AB hydrolase superfamily. Lipase family. Class 3 subfamily.</text>
</comment>
<feature type="chain" id="PRO_5034408270" description="Fungal lipase-type domain-containing protein" evidence="5">
    <location>
        <begin position="18"/>
        <end position="298"/>
    </location>
</feature>
<dbReference type="Pfam" id="PF01764">
    <property type="entry name" value="Lipase_3"/>
    <property type="match status" value="1"/>
</dbReference>
<evidence type="ECO:0000313" key="7">
    <source>
        <dbReference type="EMBL" id="KAF5319025.1"/>
    </source>
</evidence>
<feature type="domain" description="Fungal lipase-type" evidence="6">
    <location>
        <begin position="100"/>
        <end position="239"/>
    </location>
</feature>
<accession>A0A8H5B912</accession>
<dbReference type="InterPro" id="IPR051218">
    <property type="entry name" value="Sec_MonoDiacylglyc_Lipase"/>
</dbReference>
<evidence type="ECO:0000256" key="2">
    <source>
        <dbReference type="ARBA" id="ARBA00043996"/>
    </source>
</evidence>
<proteinExistence type="inferred from homology"/>
<evidence type="ECO:0000313" key="8">
    <source>
        <dbReference type="Proteomes" id="UP000541558"/>
    </source>
</evidence>
<dbReference type="GO" id="GO:0006629">
    <property type="term" value="P:lipid metabolic process"/>
    <property type="evidence" value="ECO:0007669"/>
    <property type="project" value="InterPro"/>
</dbReference>
<protein>
    <recommendedName>
        <fullName evidence="6">Fungal lipase-type domain-containing protein</fullName>
    </recommendedName>
</protein>
<comment type="caution">
    <text evidence="7">The sequence shown here is derived from an EMBL/GenBank/DDBJ whole genome shotgun (WGS) entry which is preliminary data.</text>
</comment>
<dbReference type="Gene3D" id="3.40.50.1820">
    <property type="entry name" value="alpha/beta hydrolase"/>
    <property type="match status" value="1"/>
</dbReference>
<comment type="catalytic activity">
    <reaction evidence="3">
        <text>a diacylglycerol + H2O = a monoacylglycerol + a fatty acid + H(+)</text>
        <dbReference type="Rhea" id="RHEA:32731"/>
        <dbReference type="ChEBI" id="CHEBI:15377"/>
        <dbReference type="ChEBI" id="CHEBI:15378"/>
        <dbReference type="ChEBI" id="CHEBI:17408"/>
        <dbReference type="ChEBI" id="CHEBI:18035"/>
        <dbReference type="ChEBI" id="CHEBI:28868"/>
    </reaction>
</comment>
<keyword evidence="8" id="KW-1185">Reference proteome</keyword>
<evidence type="ECO:0000259" key="6">
    <source>
        <dbReference type="Pfam" id="PF01764"/>
    </source>
</evidence>
<reference evidence="7 8" key="1">
    <citation type="journal article" date="2020" name="ISME J.">
        <title>Uncovering the hidden diversity of litter-decomposition mechanisms in mushroom-forming fungi.</title>
        <authorList>
            <person name="Floudas D."/>
            <person name="Bentzer J."/>
            <person name="Ahren D."/>
            <person name="Johansson T."/>
            <person name="Persson P."/>
            <person name="Tunlid A."/>
        </authorList>
    </citation>
    <scope>NUCLEOTIDE SEQUENCE [LARGE SCALE GENOMIC DNA]</scope>
    <source>
        <strain evidence="7 8">CBS 175.51</strain>
    </source>
</reference>
<dbReference type="PANTHER" id="PTHR45856">
    <property type="entry name" value="ALPHA/BETA-HYDROLASES SUPERFAMILY PROTEIN"/>
    <property type="match status" value="1"/>
</dbReference>
<dbReference type="InterPro" id="IPR002921">
    <property type="entry name" value="Fungal_lipase-type"/>
</dbReference>
<keyword evidence="5" id="KW-0732">Signal</keyword>
<dbReference type="AlphaFoldDB" id="A0A8H5B912"/>
<dbReference type="OrthoDB" id="426718at2759"/>
<feature type="signal peptide" evidence="5">
    <location>
        <begin position="1"/>
        <end position="17"/>
    </location>
</feature>
<dbReference type="PANTHER" id="PTHR45856:SF25">
    <property type="entry name" value="FUNGAL LIPASE-LIKE DOMAIN-CONTAINING PROTEIN"/>
    <property type="match status" value="1"/>
</dbReference>
<evidence type="ECO:0000256" key="4">
    <source>
        <dbReference type="ARBA" id="ARBA00048461"/>
    </source>
</evidence>
<dbReference type="InterPro" id="IPR029058">
    <property type="entry name" value="AB_hydrolase_fold"/>
</dbReference>
<dbReference type="Proteomes" id="UP000541558">
    <property type="component" value="Unassembled WGS sequence"/>
</dbReference>
<evidence type="ECO:0000256" key="1">
    <source>
        <dbReference type="ARBA" id="ARBA00023157"/>
    </source>
</evidence>
<dbReference type="CDD" id="cd00519">
    <property type="entry name" value="Lipase_3"/>
    <property type="match status" value="1"/>
</dbReference>
<gene>
    <name evidence="7" type="ORF">D9611_012730</name>
</gene>